<dbReference type="PRINTS" id="PR00111">
    <property type="entry name" value="ABHYDROLASE"/>
</dbReference>
<evidence type="ECO:0000259" key="3">
    <source>
        <dbReference type="Pfam" id="PF00561"/>
    </source>
</evidence>
<keyword evidence="5" id="KW-1185">Reference proteome</keyword>
<dbReference type="InterPro" id="IPR050471">
    <property type="entry name" value="AB_hydrolase"/>
</dbReference>
<dbReference type="Pfam" id="PF00561">
    <property type="entry name" value="Abhydrolase_1"/>
    <property type="match status" value="1"/>
</dbReference>
<dbReference type="InterPro" id="IPR029058">
    <property type="entry name" value="AB_hydrolase_fold"/>
</dbReference>
<dbReference type="PANTHER" id="PTHR43433:SF3">
    <property type="entry name" value="NON-HEME CHLOROPEROXIDASE"/>
    <property type="match status" value="1"/>
</dbReference>
<feature type="domain" description="AB hydrolase-1" evidence="3">
    <location>
        <begin position="62"/>
        <end position="296"/>
    </location>
</feature>
<dbReference type="PANTHER" id="PTHR43433">
    <property type="entry name" value="HYDROLASE, ALPHA/BETA FOLD FAMILY PROTEIN"/>
    <property type="match status" value="1"/>
</dbReference>
<dbReference type="RefSeq" id="WP_261758163.1">
    <property type="nucleotide sequence ID" value="NZ_CP104562.2"/>
</dbReference>
<dbReference type="Proteomes" id="UP001064933">
    <property type="component" value="Chromosome"/>
</dbReference>
<protein>
    <submittedName>
        <fullName evidence="4">Alpha/beta hydrolase</fullName>
    </submittedName>
</protein>
<evidence type="ECO:0000256" key="2">
    <source>
        <dbReference type="SAM" id="SignalP"/>
    </source>
</evidence>
<proteinExistence type="inferred from homology"/>
<dbReference type="EMBL" id="CP104562">
    <property type="protein sequence ID" value="UXH78375.1"/>
    <property type="molecule type" value="Genomic_DNA"/>
</dbReference>
<dbReference type="InterPro" id="IPR000073">
    <property type="entry name" value="AB_hydrolase_1"/>
</dbReference>
<dbReference type="InterPro" id="IPR000639">
    <property type="entry name" value="Epox_hydrolase-like"/>
</dbReference>
<evidence type="ECO:0000256" key="1">
    <source>
        <dbReference type="ARBA" id="ARBA00038128"/>
    </source>
</evidence>
<reference evidence="4" key="1">
    <citation type="submission" date="2022-10" db="EMBL/GenBank/DDBJ databases">
        <title>Characterization and whole genome sequencing of a new Roseateles species, isolated from fresh water.</title>
        <authorList>
            <person name="Guliayeva D.Y."/>
            <person name="Akhremchuk A.E."/>
            <person name="Sikolenko M.A."/>
            <person name="Valentovich L.N."/>
            <person name="Sidarenka A.V."/>
        </authorList>
    </citation>
    <scope>NUCLEOTIDE SEQUENCE</scope>
    <source>
        <strain evidence="4">BIM B-1768</strain>
    </source>
</reference>
<name>A0ABY6B0K9_9BURK</name>
<dbReference type="GO" id="GO:0016787">
    <property type="term" value="F:hydrolase activity"/>
    <property type="evidence" value="ECO:0007669"/>
    <property type="project" value="UniProtKB-KW"/>
</dbReference>
<keyword evidence="2" id="KW-0732">Signal</keyword>
<feature type="signal peptide" evidence="2">
    <location>
        <begin position="1"/>
        <end position="25"/>
    </location>
</feature>
<keyword evidence="4" id="KW-0378">Hydrolase</keyword>
<evidence type="ECO:0000313" key="4">
    <source>
        <dbReference type="EMBL" id="UXH78375.1"/>
    </source>
</evidence>
<organism evidence="4 5">
    <name type="scientific">Roseateles amylovorans</name>
    <dbReference type="NCBI Taxonomy" id="2978473"/>
    <lineage>
        <taxon>Bacteria</taxon>
        <taxon>Pseudomonadati</taxon>
        <taxon>Pseudomonadota</taxon>
        <taxon>Betaproteobacteria</taxon>
        <taxon>Burkholderiales</taxon>
        <taxon>Sphaerotilaceae</taxon>
        <taxon>Roseateles</taxon>
    </lineage>
</organism>
<comment type="similarity">
    <text evidence="1">Belongs to the AB hydrolase superfamily. Bacterial non-heme haloperoxidase / perhydrolase family.</text>
</comment>
<dbReference type="Gene3D" id="3.40.50.1820">
    <property type="entry name" value="alpha/beta hydrolase"/>
    <property type="match status" value="1"/>
</dbReference>
<sequence length="314" mass="33686">MTSLSRLAVTTTLAASLAAQAGAQAAPQTPASSPAALTAQYVAAADGTALYVKDWGPRDGQVVVFSHGWPLNADSWESQMQFLAEKGYRVVAHDRRGHGRSGQPWAGNNIDQYADDLDVVLKALGIKRATLVGFSTGGGEVARYIGRHGTGRVEKAVLVSAITPIMGQTPTNPNGVPKAVFDSLRQGSLDNRAQLYKDIASGPFFGFNREGAKLSSGLVDTFYVQGMQASSKATYDCIDAFFYSDFREDLKKFTVPTLVVHGVEDQIVPIETTGRATARLVKGARLIEYPGGPHGITDTHKDRLNQDLLAFLRS</sequence>
<gene>
    <name evidence="4" type="ORF">N4261_00050</name>
</gene>
<feature type="chain" id="PRO_5046447338" evidence="2">
    <location>
        <begin position="26"/>
        <end position="314"/>
    </location>
</feature>
<dbReference type="PRINTS" id="PR00412">
    <property type="entry name" value="EPOXHYDRLASE"/>
</dbReference>
<dbReference type="SUPFAM" id="SSF53474">
    <property type="entry name" value="alpha/beta-Hydrolases"/>
    <property type="match status" value="1"/>
</dbReference>
<accession>A0ABY6B0K9</accession>
<evidence type="ECO:0000313" key="5">
    <source>
        <dbReference type="Proteomes" id="UP001064933"/>
    </source>
</evidence>